<keyword evidence="2" id="KW-0472">Membrane</keyword>
<evidence type="ECO:0000256" key="1">
    <source>
        <dbReference type="SAM" id="MobiDB-lite"/>
    </source>
</evidence>
<feature type="transmembrane region" description="Helical" evidence="2">
    <location>
        <begin position="128"/>
        <end position="145"/>
    </location>
</feature>
<evidence type="ECO:0000259" key="3">
    <source>
        <dbReference type="Pfam" id="PF00892"/>
    </source>
</evidence>
<dbReference type="PANTHER" id="PTHR22911:SF103">
    <property type="entry name" value="BLR2811 PROTEIN"/>
    <property type="match status" value="1"/>
</dbReference>
<feature type="transmembrane region" description="Helical" evidence="2">
    <location>
        <begin position="292"/>
        <end position="309"/>
    </location>
</feature>
<dbReference type="InterPro" id="IPR000620">
    <property type="entry name" value="EamA_dom"/>
</dbReference>
<feature type="transmembrane region" description="Helical" evidence="2">
    <location>
        <begin position="175"/>
        <end position="196"/>
    </location>
</feature>
<keyword evidence="2" id="KW-0812">Transmembrane</keyword>
<protein>
    <submittedName>
        <fullName evidence="4">S-adenosylmethionine uptake transporter</fullName>
    </submittedName>
</protein>
<dbReference type="KEGG" id="pami:JCM7686_0493"/>
<proteinExistence type="predicted"/>
<dbReference type="Proteomes" id="UP000015480">
    <property type="component" value="Chromosome"/>
</dbReference>
<feature type="transmembrane region" description="Helical" evidence="2">
    <location>
        <begin position="235"/>
        <end position="254"/>
    </location>
</feature>
<feature type="transmembrane region" description="Helical" evidence="2">
    <location>
        <begin position="59"/>
        <end position="82"/>
    </location>
</feature>
<evidence type="ECO:0000313" key="4">
    <source>
        <dbReference type="EMBL" id="AGT07602.1"/>
    </source>
</evidence>
<accession>S5XRB8</accession>
<feature type="domain" description="EamA" evidence="3">
    <location>
        <begin position="36"/>
        <end position="169"/>
    </location>
</feature>
<dbReference type="GO" id="GO:0016020">
    <property type="term" value="C:membrane"/>
    <property type="evidence" value="ECO:0007669"/>
    <property type="project" value="InterPro"/>
</dbReference>
<dbReference type="Pfam" id="PF00892">
    <property type="entry name" value="EamA"/>
    <property type="match status" value="2"/>
</dbReference>
<dbReference type="AlphaFoldDB" id="S5XRB8"/>
<gene>
    <name evidence="4" type="ORF">JCM7686_0493</name>
</gene>
<feature type="transmembrane region" description="Helical" evidence="2">
    <location>
        <begin position="266"/>
        <end position="286"/>
    </location>
</feature>
<dbReference type="RefSeq" id="WP_020949241.1">
    <property type="nucleotide sequence ID" value="NC_022041.1"/>
</dbReference>
<dbReference type="OrthoDB" id="9807937at2"/>
<feature type="transmembrane region" description="Helical" evidence="2">
    <location>
        <begin position="102"/>
        <end position="122"/>
    </location>
</feature>
<dbReference type="InterPro" id="IPR037185">
    <property type="entry name" value="EmrE-like"/>
</dbReference>
<dbReference type="SUPFAM" id="SSF103481">
    <property type="entry name" value="Multidrug resistance efflux transporter EmrE"/>
    <property type="match status" value="2"/>
</dbReference>
<organism evidence="4 5">
    <name type="scientific">Paracoccus aminophilus JCM 7686</name>
    <dbReference type="NCBI Taxonomy" id="1367847"/>
    <lineage>
        <taxon>Bacteria</taxon>
        <taxon>Pseudomonadati</taxon>
        <taxon>Pseudomonadota</taxon>
        <taxon>Alphaproteobacteria</taxon>
        <taxon>Rhodobacterales</taxon>
        <taxon>Paracoccaceae</taxon>
        <taxon>Paracoccus</taxon>
    </lineage>
</organism>
<evidence type="ECO:0000313" key="5">
    <source>
        <dbReference type="Proteomes" id="UP000015480"/>
    </source>
</evidence>
<feature type="domain" description="EamA" evidence="3">
    <location>
        <begin position="184"/>
        <end position="305"/>
    </location>
</feature>
<evidence type="ECO:0000256" key="2">
    <source>
        <dbReference type="SAM" id="Phobius"/>
    </source>
</evidence>
<dbReference type="eggNOG" id="COG0697">
    <property type="taxonomic scope" value="Bacteria"/>
</dbReference>
<feature type="transmembrane region" description="Helical" evidence="2">
    <location>
        <begin position="152"/>
        <end position="169"/>
    </location>
</feature>
<keyword evidence="5" id="KW-1185">Reference proteome</keyword>
<dbReference type="STRING" id="1367847.JCM7686_0493"/>
<dbReference type="PANTHER" id="PTHR22911">
    <property type="entry name" value="ACYL-MALONYL CONDENSING ENZYME-RELATED"/>
    <property type="match status" value="1"/>
</dbReference>
<reference evidence="4 5" key="1">
    <citation type="journal article" date="2014" name="BMC Genomics">
        <title>Architecture and functions of a multipartite genome of the methylotrophic bacterium Paracoccus aminophilus JCM 7686, containing primary and secondary chromids.</title>
        <authorList>
            <person name="Dziewit L."/>
            <person name="Czarnecki J."/>
            <person name="Wibberg D."/>
            <person name="Radlinska M."/>
            <person name="Mrozek P."/>
            <person name="Szymczak M."/>
            <person name="Schluter A."/>
            <person name="Puhler A."/>
            <person name="Bartosik D."/>
        </authorList>
    </citation>
    <scope>NUCLEOTIDE SEQUENCE [LARGE SCALE GENOMIC DNA]</scope>
    <source>
        <strain evidence="4">JCM 7686</strain>
    </source>
</reference>
<dbReference type="HOGENOM" id="CLU_032828_2_2_5"/>
<dbReference type="PATRIC" id="fig|1367847.3.peg.437"/>
<feature type="transmembrane region" description="Helical" evidence="2">
    <location>
        <begin position="208"/>
        <end position="229"/>
    </location>
</feature>
<sequence length="318" mass="33855">MPNPAPAPGPLSSPATAGVVSSPASSDAARDKQPRAILLMCLVAFVFAVQDGLSRHLGAAYSPMFVVMLRYWFMAAFVIILALRKPGGLRAAARSKRPVLQILRGVLLITETLLIVTAFVRLGLINTHAVFACSPLIVVALSGRLLGEKIGWRRWVAVGVGFIGILIVLKPTSGVFAADSLIPFLAAAMFGIYSLLTRMVSLEDPSGVSFFWTGIAGAVTSTAIGIAWIEPIHLYDVPLLLALCALGALSHFLLIKAYEMAEASSLQPFAYTQLVWVSFIGVLLLGETLAPNVAVGATIVVGAGLFTWWRTLQKSRQG</sequence>
<dbReference type="EMBL" id="CP006650">
    <property type="protein sequence ID" value="AGT07602.1"/>
    <property type="molecule type" value="Genomic_DNA"/>
</dbReference>
<feature type="compositionally biased region" description="Pro residues" evidence="1">
    <location>
        <begin position="1"/>
        <end position="11"/>
    </location>
</feature>
<name>S5XRB8_PARAH</name>
<feature type="region of interest" description="Disordered" evidence="1">
    <location>
        <begin position="1"/>
        <end position="27"/>
    </location>
</feature>
<keyword evidence="2" id="KW-1133">Transmembrane helix</keyword>